<comment type="caution">
    <text evidence="1">The sequence shown here is derived from an EMBL/GenBank/DDBJ whole genome shotgun (WGS) entry which is preliminary data.</text>
</comment>
<dbReference type="EMBL" id="CM039427">
    <property type="protein sequence ID" value="KAI4353134.1"/>
    <property type="molecule type" value="Genomic_DNA"/>
</dbReference>
<accession>A0ACB9PZ10</accession>
<organism evidence="1 2">
    <name type="scientific">Bauhinia variegata</name>
    <name type="common">Purple orchid tree</name>
    <name type="synonym">Phanera variegata</name>
    <dbReference type="NCBI Taxonomy" id="167791"/>
    <lineage>
        <taxon>Eukaryota</taxon>
        <taxon>Viridiplantae</taxon>
        <taxon>Streptophyta</taxon>
        <taxon>Embryophyta</taxon>
        <taxon>Tracheophyta</taxon>
        <taxon>Spermatophyta</taxon>
        <taxon>Magnoliopsida</taxon>
        <taxon>eudicotyledons</taxon>
        <taxon>Gunneridae</taxon>
        <taxon>Pentapetalae</taxon>
        <taxon>rosids</taxon>
        <taxon>fabids</taxon>
        <taxon>Fabales</taxon>
        <taxon>Fabaceae</taxon>
        <taxon>Cercidoideae</taxon>
        <taxon>Cercideae</taxon>
        <taxon>Bauhiniinae</taxon>
        <taxon>Bauhinia</taxon>
    </lineage>
</organism>
<protein>
    <submittedName>
        <fullName evidence="1">Uncharacterized protein</fullName>
    </submittedName>
</protein>
<sequence length="162" mass="18081">MFEIHSNKSPGPDGYGSGFFKATWEIIGRDVTGSVLDFFTDRKLVKWINSTIIALIPENESPKNAAEYRPISCCNAIYKCISKMLCARLKSVLSEIVDKNQGAFILRRSIMHNVLLTQDLIRADKNSVRTLVKAFDEFSKTSGKTFGSLKSRQIPDGTGRNS</sequence>
<keyword evidence="2" id="KW-1185">Reference proteome</keyword>
<evidence type="ECO:0000313" key="2">
    <source>
        <dbReference type="Proteomes" id="UP000828941"/>
    </source>
</evidence>
<dbReference type="Proteomes" id="UP000828941">
    <property type="component" value="Chromosome 2"/>
</dbReference>
<reference evidence="1 2" key="1">
    <citation type="journal article" date="2022" name="DNA Res.">
        <title>Chromosomal-level genome assembly of the orchid tree Bauhinia variegata (Leguminosae; Cercidoideae) supports the allotetraploid origin hypothesis of Bauhinia.</title>
        <authorList>
            <person name="Zhong Y."/>
            <person name="Chen Y."/>
            <person name="Zheng D."/>
            <person name="Pang J."/>
            <person name="Liu Y."/>
            <person name="Luo S."/>
            <person name="Meng S."/>
            <person name="Qian L."/>
            <person name="Wei D."/>
            <person name="Dai S."/>
            <person name="Zhou R."/>
        </authorList>
    </citation>
    <scope>NUCLEOTIDE SEQUENCE [LARGE SCALE GENOMIC DNA]</scope>
    <source>
        <strain evidence="1">BV-YZ2020</strain>
    </source>
</reference>
<proteinExistence type="predicted"/>
<evidence type="ECO:0000313" key="1">
    <source>
        <dbReference type="EMBL" id="KAI4353134.1"/>
    </source>
</evidence>
<name>A0ACB9PZ10_BAUVA</name>
<gene>
    <name evidence="1" type="ORF">L6164_002105</name>
</gene>